<dbReference type="RefSeq" id="WP_216963225.1">
    <property type="nucleotide sequence ID" value="NZ_JAHOPB010000001.1"/>
</dbReference>
<proteinExistence type="predicted"/>
<accession>A0ABS6IMN2</accession>
<feature type="signal peptide" evidence="1">
    <location>
        <begin position="1"/>
        <end position="23"/>
    </location>
</feature>
<dbReference type="PROSITE" id="PS51257">
    <property type="entry name" value="PROKAR_LIPOPROTEIN"/>
    <property type="match status" value="1"/>
</dbReference>
<dbReference type="Pfam" id="PF12098">
    <property type="entry name" value="DUF3574"/>
    <property type="match status" value="1"/>
</dbReference>
<evidence type="ECO:0000313" key="3">
    <source>
        <dbReference type="Proteomes" id="UP000727907"/>
    </source>
</evidence>
<feature type="chain" id="PRO_5045444110" evidence="1">
    <location>
        <begin position="24"/>
        <end position="148"/>
    </location>
</feature>
<dbReference type="EMBL" id="JAHOPB010000001">
    <property type="protein sequence ID" value="MBU8875650.1"/>
    <property type="molecule type" value="Genomic_DNA"/>
</dbReference>
<evidence type="ECO:0000313" key="2">
    <source>
        <dbReference type="EMBL" id="MBU8875650.1"/>
    </source>
</evidence>
<gene>
    <name evidence="2" type="ORF">KQ910_17885</name>
</gene>
<keyword evidence="1" id="KW-0732">Signal</keyword>
<reference evidence="2 3" key="1">
    <citation type="submission" date="2021-06" db="EMBL/GenBank/DDBJ databases">
        <authorList>
            <person name="Lee D.H."/>
        </authorList>
    </citation>
    <scope>NUCLEOTIDE SEQUENCE [LARGE SCALE GENOMIC DNA]</scope>
    <source>
        <strain evidence="2 3">MMS21-HV4-11</strain>
    </source>
</reference>
<protein>
    <submittedName>
        <fullName evidence="2">DUF3574 domain-containing protein</fullName>
    </submittedName>
</protein>
<sequence length="148" mass="15312">MPIRPWTAALGAASLALALAGCAQPMTQAPPQGAAIACVAPLQPALELNLYFGRGKPGGGEVSDAEWASFLSEIVTPHFPAGLSVFDLRGQHRDPAGRIVGEATKLLTVVVFDAPGHRAKVASIVAAYNSRFGQHGVFRVEQPVCAGG</sequence>
<dbReference type="Proteomes" id="UP000727907">
    <property type="component" value="Unassembled WGS sequence"/>
</dbReference>
<name>A0ABS6IMN2_9HYPH</name>
<organism evidence="2 3">
    <name type="scientific">Reyranella humidisoli</name>
    <dbReference type="NCBI Taxonomy" id="2849149"/>
    <lineage>
        <taxon>Bacteria</taxon>
        <taxon>Pseudomonadati</taxon>
        <taxon>Pseudomonadota</taxon>
        <taxon>Alphaproteobacteria</taxon>
        <taxon>Hyphomicrobiales</taxon>
        <taxon>Reyranellaceae</taxon>
        <taxon>Reyranella</taxon>
    </lineage>
</organism>
<comment type="caution">
    <text evidence="2">The sequence shown here is derived from an EMBL/GenBank/DDBJ whole genome shotgun (WGS) entry which is preliminary data.</text>
</comment>
<dbReference type="InterPro" id="IPR021957">
    <property type="entry name" value="DUF3574"/>
</dbReference>
<evidence type="ECO:0000256" key="1">
    <source>
        <dbReference type="SAM" id="SignalP"/>
    </source>
</evidence>
<keyword evidence="3" id="KW-1185">Reference proteome</keyword>